<keyword evidence="6" id="KW-0418">Kinase</keyword>
<dbReference type="SUPFAM" id="SSF56112">
    <property type="entry name" value="Protein kinase-like (PK-like)"/>
    <property type="match status" value="1"/>
</dbReference>
<dbReference type="Pfam" id="PF00069">
    <property type="entry name" value="Pkinase"/>
    <property type="match status" value="1"/>
</dbReference>
<dbReference type="EC" id="2.7.11.1" evidence="1"/>
<dbReference type="Pfam" id="PF00433">
    <property type="entry name" value="Pkinase_C"/>
    <property type="match status" value="1"/>
</dbReference>
<keyword evidence="4" id="KW-0808">Transferase</keyword>
<organism evidence="15">
    <name type="scientific">Lotharella globosa</name>
    <dbReference type="NCBI Taxonomy" id="91324"/>
    <lineage>
        <taxon>Eukaryota</taxon>
        <taxon>Sar</taxon>
        <taxon>Rhizaria</taxon>
        <taxon>Cercozoa</taxon>
        <taxon>Chlorarachniophyceae</taxon>
        <taxon>Lotharella</taxon>
    </lineage>
</organism>
<feature type="binding site" evidence="10">
    <location>
        <position position="241"/>
    </location>
    <ligand>
        <name>ATP</name>
        <dbReference type="ChEBI" id="CHEBI:30616"/>
    </ligand>
</feature>
<dbReference type="GO" id="GO:0004674">
    <property type="term" value="F:protein serine/threonine kinase activity"/>
    <property type="evidence" value="ECO:0007669"/>
    <property type="project" value="UniProtKB-KW"/>
</dbReference>
<dbReference type="InterPro" id="IPR000719">
    <property type="entry name" value="Prot_kinase_dom"/>
</dbReference>
<dbReference type="SMART" id="SM00133">
    <property type="entry name" value="S_TK_X"/>
    <property type="match status" value="1"/>
</dbReference>
<feature type="compositionally biased region" description="Basic and acidic residues" evidence="11">
    <location>
        <begin position="163"/>
        <end position="181"/>
    </location>
</feature>
<comment type="catalytic activity">
    <reaction evidence="9">
        <text>L-seryl-[protein] + ATP = O-phospho-L-seryl-[protein] + ADP + H(+)</text>
        <dbReference type="Rhea" id="RHEA:17989"/>
        <dbReference type="Rhea" id="RHEA-COMP:9863"/>
        <dbReference type="Rhea" id="RHEA-COMP:11604"/>
        <dbReference type="ChEBI" id="CHEBI:15378"/>
        <dbReference type="ChEBI" id="CHEBI:29999"/>
        <dbReference type="ChEBI" id="CHEBI:30616"/>
        <dbReference type="ChEBI" id="CHEBI:83421"/>
        <dbReference type="ChEBI" id="CHEBI:456216"/>
        <dbReference type="EC" id="2.7.11.1"/>
    </reaction>
</comment>
<feature type="region of interest" description="Disordered" evidence="11">
    <location>
        <begin position="501"/>
        <end position="528"/>
    </location>
</feature>
<dbReference type="InterPro" id="IPR017441">
    <property type="entry name" value="Protein_kinase_ATP_BS"/>
</dbReference>
<evidence type="ECO:0000256" key="2">
    <source>
        <dbReference type="ARBA" id="ARBA00022527"/>
    </source>
</evidence>
<dbReference type="InterPro" id="IPR008271">
    <property type="entry name" value="Ser/Thr_kinase_AS"/>
</dbReference>
<comment type="catalytic activity">
    <reaction evidence="8">
        <text>L-threonyl-[protein] + ATP = O-phospho-L-threonyl-[protein] + ADP + H(+)</text>
        <dbReference type="Rhea" id="RHEA:46608"/>
        <dbReference type="Rhea" id="RHEA-COMP:11060"/>
        <dbReference type="Rhea" id="RHEA-COMP:11605"/>
        <dbReference type="ChEBI" id="CHEBI:15378"/>
        <dbReference type="ChEBI" id="CHEBI:30013"/>
        <dbReference type="ChEBI" id="CHEBI:30616"/>
        <dbReference type="ChEBI" id="CHEBI:61977"/>
        <dbReference type="ChEBI" id="CHEBI:456216"/>
        <dbReference type="EC" id="2.7.11.1"/>
    </reaction>
</comment>
<dbReference type="EMBL" id="HBIV01048401">
    <property type="protein sequence ID" value="CAE0681841.1"/>
    <property type="molecule type" value="Transcribed_RNA"/>
</dbReference>
<reference evidence="15" key="1">
    <citation type="submission" date="2021-01" db="EMBL/GenBank/DDBJ databases">
        <authorList>
            <person name="Corre E."/>
            <person name="Pelletier E."/>
            <person name="Niang G."/>
            <person name="Scheremetjew M."/>
            <person name="Finn R."/>
            <person name="Kale V."/>
            <person name="Holt S."/>
            <person name="Cochrane G."/>
            <person name="Meng A."/>
            <person name="Brown T."/>
            <person name="Cohen L."/>
        </authorList>
    </citation>
    <scope>NUCLEOTIDE SEQUENCE</scope>
    <source>
        <strain evidence="15">CCCM811</strain>
    </source>
</reference>
<protein>
    <recommendedName>
        <fullName evidence="1">non-specific serine/threonine protein kinase</fullName>
        <ecNumber evidence="1">2.7.11.1</ecNumber>
    </recommendedName>
</protein>
<dbReference type="Pfam" id="PF06017">
    <property type="entry name" value="Myosin_TH1"/>
    <property type="match status" value="1"/>
</dbReference>
<dbReference type="InterPro" id="IPR010926">
    <property type="entry name" value="Myosin_TH1"/>
</dbReference>
<evidence type="ECO:0000256" key="1">
    <source>
        <dbReference type="ARBA" id="ARBA00012513"/>
    </source>
</evidence>
<dbReference type="GO" id="GO:0003774">
    <property type="term" value="F:cytoskeletal motor activity"/>
    <property type="evidence" value="ECO:0007669"/>
    <property type="project" value="InterPro"/>
</dbReference>
<dbReference type="CDD" id="cd05123">
    <property type="entry name" value="STKc_AGC"/>
    <property type="match status" value="1"/>
</dbReference>
<dbReference type="PROSITE" id="PS50011">
    <property type="entry name" value="PROTEIN_KINASE_DOM"/>
    <property type="match status" value="1"/>
</dbReference>
<dbReference type="InterPro" id="IPR045270">
    <property type="entry name" value="STKc_AGC"/>
</dbReference>
<evidence type="ECO:0000256" key="9">
    <source>
        <dbReference type="ARBA" id="ARBA00048679"/>
    </source>
</evidence>
<feature type="domain" description="TH1" evidence="14">
    <location>
        <begin position="1"/>
        <end position="171"/>
    </location>
</feature>
<dbReference type="Gene3D" id="1.10.510.10">
    <property type="entry name" value="Transferase(Phosphotransferase) domain 1"/>
    <property type="match status" value="1"/>
</dbReference>
<dbReference type="Gene3D" id="3.30.200.20">
    <property type="entry name" value="Phosphorylase Kinase, domain 1"/>
    <property type="match status" value="1"/>
</dbReference>
<evidence type="ECO:0000259" key="13">
    <source>
        <dbReference type="PROSITE" id="PS51285"/>
    </source>
</evidence>
<dbReference type="InterPro" id="IPR011009">
    <property type="entry name" value="Kinase-like_dom_sf"/>
</dbReference>
<sequence length="528" mass="60769">MSDTDFMKLRQNPKMEKMLLTKGNSHPAKEEVILSHMVTKINRKDKEQLRVMVVTDKAIYNLLRDSYSCKRRIPIQALGLITESTSSDEFILHVPSEYDYRYKSGQKRVIIDLLTKLFKKYMSSHDVEQRKLLTVRKPEATLGNYAITKNSRDREAILKERREAMEEVSKNDSDKEDEAKGRGGTKVTTQLIEGTDEVSAADFELLKVLGRGNFGKVMQVRRKKDQKVYAMKILKKAAIVKRDQVEYTKAERKILQSLQHPFLMTLRFAFQTSQKLYFVLDFYRGGELFFHLKNQKRFEVPLAKLYVGEVALALGHLHSLGYVYRDLKPENILLDDDGHACLTDFGLSTQVDPCNGKATTFCGTPEYLAPEIITAVGHDKAVDWWSLGILLYELTCGIPPFYSQNMHEMHHAIQFGTLKFPKWLHSETCKDLIVLLLDRDPKMRLGSKRDVEDIKEHKFFSDIDWEKLFAKKYTPAFKPKVQNHTDTRNFDREFKIEKVQETPAGPTSTLGAEGNFSGFTCDPKAKSQ</sequence>
<dbReference type="PROSITE" id="PS00108">
    <property type="entry name" value="PROTEIN_KINASE_ST"/>
    <property type="match status" value="1"/>
</dbReference>
<evidence type="ECO:0000256" key="7">
    <source>
        <dbReference type="ARBA" id="ARBA00022840"/>
    </source>
</evidence>
<dbReference type="FunFam" id="3.30.200.20:FF:000048">
    <property type="entry name" value="Non-specific serine/threonine protein kinase"/>
    <property type="match status" value="1"/>
</dbReference>
<evidence type="ECO:0000256" key="10">
    <source>
        <dbReference type="PROSITE-ProRule" id="PRU10141"/>
    </source>
</evidence>
<dbReference type="PROSITE" id="PS51757">
    <property type="entry name" value="TH1"/>
    <property type="match status" value="1"/>
</dbReference>
<dbReference type="InterPro" id="IPR017892">
    <property type="entry name" value="Pkinase_C"/>
</dbReference>
<keyword evidence="5 10" id="KW-0547">Nucleotide-binding</keyword>
<dbReference type="InterPro" id="IPR000961">
    <property type="entry name" value="AGC-kinase_C"/>
</dbReference>
<dbReference type="GO" id="GO:0016459">
    <property type="term" value="C:myosin complex"/>
    <property type="evidence" value="ECO:0007669"/>
    <property type="project" value="InterPro"/>
</dbReference>
<dbReference type="AlphaFoldDB" id="A0A7S4DZX4"/>
<evidence type="ECO:0000259" key="14">
    <source>
        <dbReference type="PROSITE" id="PS51757"/>
    </source>
</evidence>
<keyword evidence="2" id="KW-0723">Serine/threonine-protein kinase</keyword>
<evidence type="ECO:0000256" key="3">
    <source>
        <dbReference type="ARBA" id="ARBA00022553"/>
    </source>
</evidence>
<dbReference type="PROSITE" id="PS00107">
    <property type="entry name" value="PROTEIN_KINASE_ATP"/>
    <property type="match status" value="1"/>
</dbReference>
<evidence type="ECO:0000256" key="6">
    <source>
        <dbReference type="ARBA" id="ARBA00022777"/>
    </source>
</evidence>
<feature type="region of interest" description="Disordered" evidence="11">
    <location>
        <begin position="163"/>
        <end position="185"/>
    </location>
</feature>
<keyword evidence="3" id="KW-0597">Phosphoprotein</keyword>
<dbReference type="FunFam" id="1.10.510.10:FF:000008">
    <property type="entry name" value="Non-specific serine/threonine protein kinase"/>
    <property type="match status" value="1"/>
</dbReference>
<gene>
    <name evidence="15" type="ORF">LGLO00237_LOCUS33629</name>
</gene>
<evidence type="ECO:0000313" key="15">
    <source>
        <dbReference type="EMBL" id="CAE0681841.1"/>
    </source>
</evidence>
<evidence type="ECO:0000256" key="4">
    <source>
        <dbReference type="ARBA" id="ARBA00022679"/>
    </source>
</evidence>
<dbReference type="PANTHER" id="PTHR24351">
    <property type="entry name" value="RIBOSOMAL PROTEIN S6 KINASE"/>
    <property type="match status" value="1"/>
</dbReference>
<feature type="domain" description="AGC-kinase C-terminal" evidence="13">
    <location>
        <begin position="461"/>
        <end position="528"/>
    </location>
</feature>
<dbReference type="PROSITE" id="PS51285">
    <property type="entry name" value="AGC_KINASE_CTER"/>
    <property type="match status" value="1"/>
</dbReference>
<feature type="domain" description="Protein kinase" evidence="12">
    <location>
        <begin position="203"/>
        <end position="460"/>
    </location>
</feature>
<dbReference type="GO" id="GO:0005524">
    <property type="term" value="F:ATP binding"/>
    <property type="evidence" value="ECO:0007669"/>
    <property type="project" value="UniProtKB-UniRule"/>
</dbReference>
<keyword evidence="7 10" id="KW-0067">ATP-binding</keyword>
<dbReference type="SMART" id="SM00220">
    <property type="entry name" value="S_TKc"/>
    <property type="match status" value="1"/>
</dbReference>
<accession>A0A7S4DZX4</accession>
<evidence type="ECO:0000256" key="11">
    <source>
        <dbReference type="SAM" id="MobiDB-lite"/>
    </source>
</evidence>
<evidence type="ECO:0000256" key="8">
    <source>
        <dbReference type="ARBA" id="ARBA00047899"/>
    </source>
</evidence>
<evidence type="ECO:0000256" key="5">
    <source>
        <dbReference type="ARBA" id="ARBA00022741"/>
    </source>
</evidence>
<name>A0A7S4DZX4_9EUKA</name>
<proteinExistence type="predicted"/>
<evidence type="ECO:0000259" key="12">
    <source>
        <dbReference type="PROSITE" id="PS50011"/>
    </source>
</evidence>